<dbReference type="Proteomes" id="UP000599312">
    <property type="component" value="Unassembled WGS sequence"/>
</dbReference>
<comment type="caution">
    <text evidence="2">The sequence shown here is derived from an EMBL/GenBank/DDBJ whole genome shotgun (WGS) entry which is preliminary data.</text>
</comment>
<accession>A0A931BLH6</accession>
<dbReference type="AlphaFoldDB" id="A0A931BLH6"/>
<reference evidence="2" key="1">
    <citation type="submission" date="2020-11" db="EMBL/GenBank/DDBJ databases">
        <authorList>
            <person name="Kim M.K."/>
        </authorList>
    </citation>
    <scope>NUCLEOTIDE SEQUENCE</scope>
    <source>
        <strain evidence="2">BT350</strain>
    </source>
</reference>
<evidence type="ECO:0000256" key="1">
    <source>
        <dbReference type="SAM" id="Phobius"/>
    </source>
</evidence>
<evidence type="ECO:0000313" key="2">
    <source>
        <dbReference type="EMBL" id="MBF9233446.1"/>
    </source>
</evidence>
<name>A0A931BLH6_9HYPH</name>
<sequence>MSVDTLEAEVAQTFEAMEKVLGQVSWRLHIPKADHKTDVAAQDVFFSHMRRRMRHFMLPFKLVSWGILFAVAFYVMSHLSFDSMGARLFSILALMAAAFLPLTIHRVALHRAMHGDKRSLATDLMLGEGGILMFGGSWAQLCSWADIIAFEEGEYSFNLLTNYFVVIAIPSAVLSKHPDAQAIMAFIEQKTSGIDKA</sequence>
<keyword evidence="3" id="KW-1185">Reference proteome</keyword>
<evidence type="ECO:0000313" key="3">
    <source>
        <dbReference type="Proteomes" id="UP000599312"/>
    </source>
</evidence>
<dbReference type="RefSeq" id="WP_196271451.1">
    <property type="nucleotide sequence ID" value="NZ_JADQDO010000003.1"/>
</dbReference>
<keyword evidence="1" id="KW-0472">Membrane</keyword>
<keyword evidence="1" id="KW-0812">Transmembrane</keyword>
<feature type="transmembrane region" description="Helical" evidence="1">
    <location>
        <begin position="88"/>
        <end position="109"/>
    </location>
</feature>
<evidence type="ECO:0008006" key="4">
    <source>
        <dbReference type="Google" id="ProtNLM"/>
    </source>
</evidence>
<protein>
    <recommendedName>
        <fullName evidence="4">YcxB-like protein domain-containing protein</fullName>
    </recommendedName>
</protein>
<organism evidence="2 3">
    <name type="scientific">Microvirga alba</name>
    <dbReference type="NCBI Taxonomy" id="2791025"/>
    <lineage>
        <taxon>Bacteria</taxon>
        <taxon>Pseudomonadati</taxon>
        <taxon>Pseudomonadota</taxon>
        <taxon>Alphaproteobacteria</taxon>
        <taxon>Hyphomicrobiales</taxon>
        <taxon>Methylobacteriaceae</taxon>
        <taxon>Microvirga</taxon>
    </lineage>
</organism>
<gene>
    <name evidence="2" type="ORF">I2H38_08635</name>
</gene>
<feature type="transmembrane region" description="Helical" evidence="1">
    <location>
        <begin position="56"/>
        <end position="76"/>
    </location>
</feature>
<dbReference type="EMBL" id="JADQDO010000003">
    <property type="protein sequence ID" value="MBF9233446.1"/>
    <property type="molecule type" value="Genomic_DNA"/>
</dbReference>
<proteinExistence type="predicted"/>
<keyword evidence="1" id="KW-1133">Transmembrane helix</keyword>